<evidence type="ECO:0000313" key="3">
    <source>
        <dbReference type="Proteomes" id="UP000824596"/>
    </source>
</evidence>
<feature type="compositionally biased region" description="Basic and acidic residues" evidence="1">
    <location>
        <begin position="128"/>
        <end position="137"/>
    </location>
</feature>
<proteinExistence type="predicted"/>
<evidence type="ECO:0000256" key="1">
    <source>
        <dbReference type="SAM" id="MobiDB-lite"/>
    </source>
</evidence>
<accession>A0A9P8MTS3</accession>
<feature type="compositionally biased region" description="Polar residues" evidence="1">
    <location>
        <begin position="98"/>
        <end position="110"/>
    </location>
</feature>
<keyword evidence="3" id="KW-1185">Reference proteome</keyword>
<protein>
    <submittedName>
        <fullName evidence="2">Uncharacterized protein</fullName>
    </submittedName>
</protein>
<reference evidence="2" key="1">
    <citation type="submission" date="2021-09" db="EMBL/GenBank/DDBJ databases">
        <title>A high-quality genome of the endoparasitic fungus Hirsutella rhossiliensis with a comparison of Hirsutella genomes reveals transposable elements contributing to genome size variation.</title>
        <authorList>
            <person name="Lin R."/>
            <person name="Jiao Y."/>
            <person name="Sun X."/>
            <person name="Ling J."/>
            <person name="Xie B."/>
            <person name="Cheng X."/>
        </authorList>
    </citation>
    <scope>NUCLEOTIDE SEQUENCE</scope>
    <source>
        <strain evidence="2">HR02</strain>
    </source>
</reference>
<feature type="region of interest" description="Disordered" evidence="1">
    <location>
        <begin position="43"/>
        <end position="140"/>
    </location>
</feature>
<dbReference type="GeneID" id="68356137"/>
<feature type="region of interest" description="Disordered" evidence="1">
    <location>
        <begin position="231"/>
        <end position="284"/>
    </location>
</feature>
<gene>
    <name evidence="2" type="ORF">HRG_07008</name>
</gene>
<dbReference type="RefSeq" id="XP_044719441.1">
    <property type="nucleotide sequence ID" value="XM_044865479.1"/>
</dbReference>
<sequence length="631" mass="67624">MPPFGALAYQICHAAKGPKTGNAASNAKRDGPEEQRLTAKFLEAIKNPNWRERQRSSSSSSTIDLAGPDSADLDNIRPWTGAGASPPPVDSGKVEPDNVNNRKISVSDRQFNVRRESNSMSSTSYDECDSRPEKSDGTSESEIFCSIIRLESLDTSSSGDLGPRIIEVVPCDATRANSLTQPLDGSGHAQKLATLQRLGPAKAPDRESDPTERYQFAPLYFIRKQGMEETLATSTTVDRKSSRTPVASSERGTEKKRPTSSRGTADDEPSCGARGDPQKTSLDAKNVAFRKMLEKLRKGPAAVQPPPIQPLRETRDSGFSTRSGSDAAVEEASVDTHDNINTLLSVPASTREKRVQRGLTASDSAVVDYGSKRAWRPQAERSEDSGVADVGGAKSHDLNPKAREFLSFVPDGHLSPEKAEEQHLLRPLLFTSDNSQDGGKDVLSGVGTGAETQSANSAAILPPMPLMYSLQVPQVTPWLEAANNALGWAAKIAAACPPRLDSHLKGPQPTPSWFGGGGGLTQPIGLVSAPQMAGSGLHSLPARLHCPMPPTQMPLIPGPATQLGPPARPMPVPKPKLPNAGDQQAYEAYIEQRKAMEPGYALECRLRQQRRAKRTSNFPATHSKSGSSSDA</sequence>
<feature type="region of interest" description="Disordered" evidence="1">
    <location>
        <begin position="606"/>
        <end position="631"/>
    </location>
</feature>
<comment type="caution">
    <text evidence="2">The sequence shown here is derived from an EMBL/GenBank/DDBJ whole genome shotgun (WGS) entry which is preliminary data.</text>
</comment>
<organism evidence="2 3">
    <name type="scientific">Hirsutella rhossiliensis</name>
    <dbReference type="NCBI Taxonomy" id="111463"/>
    <lineage>
        <taxon>Eukaryota</taxon>
        <taxon>Fungi</taxon>
        <taxon>Dikarya</taxon>
        <taxon>Ascomycota</taxon>
        <taxon>Pezizomycotina</taxon>
        <taxon>Sordariomycetes</taxon>
        <taxon>Hypocreomycetidae</taxon>
        <taxon>Hypocreales</taxon>
        <taxon>Ophiocordycipitaceae</taxon>
        <taxon>Hirsutella</taxon>
    </lineage>
</organism>
<dbReference type="AlphaFoldDB" id="A0A9P8MTS3"/>
<dbReference type="OrthoDB" id="4755921at2759"/>
<feature type="region of interest" description="Disordered" evidence="1">
    <location>
        <begin position="296"/>
        <end position="332"/>
    </location>
</feature>
<feature type="compositionally biased region" description="Polar residues" evidence="1">
    <location>
        <begin position="615"/>
        <end position="631"/>
    </location>
</feature>
<feature type="region of interest" description="Disordered" evidence="1">
    <location>
        <begin position="374"/>
        <end position="396"/>
    </location>
</feature>
<dbReference type="Proteomes" id="UP000824596">
    <property type="component" value="Unassembled WGS sequence"/>
</dbReference>
<name>A0A9P8MTS3_9HYPO</name>
<evidence type="ECO:0000313" key="2">
    <source>
        <dbReference type="EMBL" id="KAH0961928.1"/>
    </source>
</evidence>
<dbReference type="EMBL" id="JAIZPD010000007">
    <property type="protein sequence ID" value="KAH0961928.1"/>
    <property type="molecule type" value="Genomic_DNA"/>
</dbReference>